<evidence type="ECO:0000256" key="4">
    <source>
        <dbReference type="SAM" id="MobiDB-lite"/>
    </source>
</evidence>
<dbReference type="SMART" id="SM01086">
    <property type="entry name" value="ClpB_D2-small"/>
    <property type="match status" value="1"/>
</dbReference>
<dbReference type="InterPro" id="IPR019489">
    <property type="entry name" value="Clp_ATPase_C"/>
</dbReference>
<feature type="compositionally biased region" description="Low complexity" evidence="4">
    <location>
        <begin position="44"/>
        <end position="64"/>
    </location>
</feature>
<keyword evidence="2" id="KW-0067">ATP-binding</keyword>
<dbReference type="Gene3D" id="1.10.8.60">
    <property type="match status" value="1"/>
</dbReference>
<dbReference type="GO" id="GO:0034605">
    <property type="term" value="P:cellular response to heat"/>
    <property type="evidence" value="ECO:0007669"/>
    <property type="project" value="TreeGrafter"/>
</dbReference>
<feature type="domain" description="AAA+ ATPase" evidence="5">
    <location>
        <begin position="292"/>
        <end position="542"/>
    </location>
</feature>
<gene>
    <name evidence="7" type="ORF">GLE_3239</name>
</gene>
<proteinExistence type="predicted"/>
<dbReference type="OrthoDB" id="8476756at2"/>
<feature type="domain" description="AAA+ ATPase" evidence="5">
    <location>
        <begin position="564"/>
        <end position="734"/>
    </location>
</feature>
<dbReference type="InterPro" id="IPR003959">
    <property type="entry name" value="ATPase_AAA_core"/>
</dbReference>
<accession>A0A0S2DJI3</accession>
<dbReference type="PANTHER" id="PTHR11638">
    <property type="entry name" value="ATP-DEPENDENT CLP PROTEASE"/>
    <property type="match status" value="1"/>
</dbReference>
<dbReference type="InterPro" id="IPR045853">
    <property type="entry name" value="Pep_chain_release_fac_I_sf"/>
</dbReference>
<dbReference type="SUPFAM" id="SSF75620">
    <property type="entry name" value="Release factor"/>
    <property type="match status" value="1"/>
</dbReference>
<evidence type="ECO:0000259" key="5">
    <source>
        <dbReference type="SMART" id="SM00382"/>
    </source>
</evidence>
<dbReference type="GO" id="GO:0005737">
    <property type="term" value="C:cytoplasm"/>
    <property type="evidence" value="ECO:0007669"/>
    <property type="project" value="TreeGrafter"/>
</dbReference>
<keyword evidence="1" id="KW-0547">Nucleotide-binding</keyword>
<dbReference type="PRINTS" id="PR00300">
    <property type="entry name" value="CLPPROTEASEA"/>
</dbReference>
<dbReference type="SUPFAM" id="SSF52540">
    <property type="entry name" value="P-loop containing nucleoside triphosphate hydrolases"/>
    <property type="match status" value="2"/>
</dbReference>
<dbReference type="InterPro" id="IPR050130">
    <property type="entry name" value="ClpA_ClpB"/>
</dbReference>
<sequence>MEALLFLVGIVAGLILARLYRPAAPSAQALVAQTASRDDDSDGADASGTEASAAPAGDSAAQAGETPQERLFALVRRLDALDERIQRPQDLLALPEFHQGAELLADPALFDAEELIRHLTGSGYVLQSMVTKALPRRPDVALEPVLDQAGGFGGYPLHFLIEHLRTRADAGALPRLLRHAQPWWWDFAPVRQHLRDYLQWAEQFGPAPAAPALDDLEESAAGQLRDTLKRFDSPMLQPLIEQAERAVGRRRETRVLGAFGRVDAAPKPGVRVAHAALEQQLERLHELLTGDAAASVLVTGEHGVGKTVLIDLLAQRLQAEGWLVFEASAAEVLSGQSYIGELEERVREMLAVLDRPRALWRAPEFFDLLAKGSHSRDPRGLLDLVLPAIERGRLRVIGEITPRQLAQLLVARPVIKHHFELLNLMPLEPAALAPLAAQWARIESERLGREVAGERTLAEAARMAAQYFPEQHEPGRLLRLLGDALQAACAQEPAALPLDGERLLATIAQRSGLPLEVIDDRQSLDLERLREFFRRRVLGQDEAVDALLDRIAMLKAGLTDNGRPIGVFLFAGPTGTGKTELAKALGELLFGSDERLLRLDMSEFQSEDSAWRLTADEGGAGGVRSLTSRIREQPFSVVLLDEFEKAHPKVWDLFLQVFDDARLSDRSGHTADFRHSIIILTSNVGSTISRSAGPGFTSVRGGYSRSAVEKALFETFRREFINRLDRVVLFNPLDRALMREILHKELARVLTRRGLRNRDWAVEWEPSAIEFLLDRGFTPDLGARPLRRAIEHYLLAPLARSIVEHRAPQGDQFLFVRSAGDKLEVEFIDPNPAAGALAAPAPTPQPADAATAPATDDLRDLVYAPVSGSEAVARLDARLAVLEDTVLGAHWRGEREADYARMAAAGFWESPDRHAALDRIERRDRIESALDTALRLQQRLGRDGGNARFVQSLAQLLFLLGLAVDALRGERPQDALVEIDLSESAQPRQGQDLRAWWRQVLDMYLAWAQRRNMRVQVLREDRERGSAWLAVSGFGAFELLQHEAGLHVYEDKADDQTQRLSVLVQVAPDLPGRARQAQGAPASAGGESERRIARRYRQSPAPLVRDGVRGWRSGRLDRVLAGEFDAISGE</sequence>
<dbReference type="InterPro" id="IPR005139">
    <property type="entry name" value="PCRF"/>
</dbReference>
<name>A0A0S2DJI3_LYSEN</name>
<evidence type="ECO:0000256" key="2">
    <source>
        <dbReference type="ARBA" id="ARBA00022840"/>
    </source>
</evidence>
<dbReference type="InterPro" id="IPR003593">
    <property type="entry name" value="AAA+_ATPase"/>
</dbReference>
<dbReference type="GO" id="GO:0005524">
    <property type="term" value="F:ATP binding"/>
    <property type="evidence" value="ECO:0007669"/>
    <property type="project" value="UniProtKB-KW"/>
</dbReference>
<evidence type="ECO:0000313" key="8">
    <source>
        <dbReference type="Proteomes" id="UP000061569"/>
    </source>
</evidence>
<evidence type="ECO:0000256" key="3">
    <source>
        <dbReference type="ARBA" id="ARBA00023186"/>
    </source>
</evidence>
<dbReference type="AlphaFoldDB" id="A0A0S2DJI3"/>
<dbReference type="EMBL" id="CP013140">
    <property type="protein sequence ID" value="ALN58585.1"/>
    <property type="molecule type" value="Genomic_DNA"/>
</dbReference>
<dbReference type="Gene3D" id="3.40.50.300">
    <property type="entry name" value="P-loop containing nucleotide triphosphate hydrolases"/>
    <property type="match status" value="2"/>
</dbReference>
<feature type="domain" description="Clp ATPase C-terminal" evidence="6">
    <location>
        <begin position="733"/>
        <end position="825"/>
    </location>
</feature>
<dbReference type="Gene3D" id="3.30.70.1660">
    <property type="match status" value="1"/>
</dbReference>
<evidence type="ECO:0000256" key="1">
    <source>
        <dbReference type="ARBA" id="ARBA00022741"/>
    </source>
</evidence>
<dbReference type="InterPro" id="IPR001270">
    <property type="entry name" value="ClpA/B"/>
</dbReference>
<dbReference type="SMART" id="SM00382">
    <property type="entry name" value="AAA"/>
    <property type="match status" value="2"/>
</dbReference>
<evidence type="ECO:0000259" key="6">
    <source>
        <dbReference type="SMART" id="SM01086"/>
    </source>
</evidence>
<dbReference type="CDD" id="cd19499">
    <property type="entry name" value="RecA-like_ClpB_Hsp104-like"/>
    <property type="match status" value="1"/>
</dbReference>
<evidence type="ECO:0000313" key="7">
    <source>
        <dbReference type="EMBL" id="ALN58585.1"/>
    </source>
</evidence>
<dbReference type="Pfam" id="PF10431">
    <property type="entry name" value="ClpB_D2-small"/>
    <property type="match status" value="1"/>
</dbReference>
<dbReference type="PANTHER" id="PTHR11638:SF175">
    <property type="entry name" value="ATP-DEPENDENT CLP PROTEASE, ATP-BINDING SUBUNIT CLPC"/>
    <property type="match status" value="1"/>
</dbReference>
<dbReference type="GO" id="GO:0006415">
    <property type="term" value="P:translational termination"/>
    <property type="evidence" value="ECO:0007669"/>
    <property type="project" value="InterPro"/>
</dbReference>
<dbReference type="Pfam" id="PF07724">
    <property type="entry name" value="AAA_2"/>
    <property type="match status" value="1"/>
</dbReference>
<dbReference type="Proteomes" id="UP000061569">
    <property type="component" value="Chromosome"/>
</dbReference>
<dbReference type="InterPro" id="IPR027417">
    <property type="entry name" value="P-loop_NTPase"/>
</dbReference>
<keyword evidence="3" id="KW-0143">Chaperone</keyword>
<organism evidence="7 8">
    <name type="scientific">Lysobacter enzymogenes</name>
    <dbReference type="NCBI Taxonomy" id="69"/>
    <lineage>
        <taxon>Bacteria</taxon>
        <taxon>Pseudomonadati</taxon>
        <taxon>Pseudomonadota</taxon>
        <taxon>Gammaproteobacteria</taxon>
        <taxon>Lysobacterales</taxon>
        <taxon>Lysobacteraceae</taxon>
        <taxon>Lysobacter</taxon>
    </lineage>
</organism>
<feature type="region of interest" description="Disordered" evidence="4">
    <location>
        <begin position="1071"/>
        <end position="1096"/>
    </location>
</feature>
<feature type="region of interest" description="Disordered" evidence="4">
    <location>
        <begin position="31"/>
        <end position="65"/>
    </location>
</feature>
<dbReference type="KEGG" id="lez:GLE_3239"/>
<dbReference type="Pfam" id="PF03462">
    <property type="entry name" value="PCRF"/>
    <property type="match status" value="1"/>
</dbReference>
<dbReference type="PATRIC" id="fig|69.6.peg.3192"/>
<dbReference type="Pfam" id="PF00004">
    <property type="entry name" value="AAA"/>
    <property type="match status" value="1"/>
</dbReference>
<dbReference type="STRING" id="69.GLE_3239"/>
<dbReference type="GO" id="GO:0016887">
    <property type="term" value="F:ATP hydrolysis activity"/>
    <property type="evidence" value="ECO:0007669"/>
    <property type="project" value="InterPro"/>
</dbReference>
<protein>
    <submittedName>
        <fullName evidence="7">ATPase family associated with various cellular activities (AAA)</fullName>
    </submittedName>
</protein>
<reference evidence="7 8" key="1">
    <citation type="submission" date="2015-11" db="EMBL/GenBank/DDBJ databases">
        <title>Genome sequences of Lysobacter enzymogenes strain C3 and Lysobacter antibioticus ATCC 29479.</title>
        <authorList>
            <person name="Kobayashi D.Y."/>
        </authorList>
    </citation>
    <scope>NUCLEOTIDE SEQUENCE [LARGE SCALE GENOMIC DNA]</scope>
    <source>
        <strain evidence="7 8">C3</strain>
    </source>
</reference>